<evidence type="ECO:0000256" key="4">
    <source>
        <dbReference type="ARBA" id="ARBA00023242"/>
    </source>
</evidence>
<keyword evidence="4" id="KW-0539">Nucleus</keyword>
<dbReference type="Gene3D" id="1.25.10.10">
    <property type="entry name" value="Leucine-rich Repeat Variant"/>
    <property type="match status" value="1"/>
</dbReference>
<evidence type="ECO:0000256" key="5">
    <source>
        <dbReference type="SAM" id="Phobius"/>
    </source>
</evidence>
<dbReference type="InterPro" id="IPR051345">
    <property type="entry name" value="Importin_beta-like_NTR"/>
</dbReference>
<feature type="transmembrane region" description="Helical" evidence="5">
    <location>
        <begin position="75"/>
        <end position="95"/>
    </location>
</feature>
<keyword evidence="5" id="KW-0472">Membrane</keyword>
<comment type="subcellular location">
    <subcellularLocation>
        <location evidence="1">Nucleus</location>
    </subcellularLocation>
</comment>
<feature type="transmembrane region" description="Helical" evidence="5">
    <location>
        <begin position="43"/>
        <end position="68"/>
    </location>
</feature>
<evidence type="ECO:0000256" key="3">
    <source>
        <dbReference type="ARBA" id="ARBA00022448"/>
    </source>
</evidence>
<dbReference type="PANTHER" id="PTHR12363:SF33">
    <property type="entry name" value="IMPORTIN-13"/>
    <property type="match status" value="1"/>
</dbReference>
<keyword evidence="7" id="KW-1185">Reference proteome</keyword>
<evidence type="ECO:0000313" key="6">
    <source>
        <dbReference type="EMBL" id="OQR81791.1"/>
    </source>
</evidence>
<name>A0A1V9Y7U4_9STRA</name>
<evidence type="ECO:0008006" key="8">
    <source>
        <dbReference type="Google" id="ProtNLM"/>
    </source>
</evidence>
<proteinExistence type="inferred from homology"/>
<accession>A0A1V9Y7U4</accession>
<dbReference type="STRING" id="74557.A0A1V9Y7U4"/>
<dbReference type="EMBL" id="JNBS01004898">
    <property type="protein sequence ID" value="OQR81791.1"/>
    <property type="molecule type" value="Genomic_DNA"/>
</dbReference>
<dbReference type="OrthoDB" id="435593at2759"/>
<keyword evidence="3" id="KW-0813">Transport</keyword>
<dbReference type="InterPro" id="IPR011989">
    <property type="entry name" value="ARM-like"/>
</dbReference>
<reference evidence="6 7" key="1">
    <citation type="journal article" date="2014" name="Genome Biol. Evol.">
        <title>The secreted proteins of Achlya hypogyna and Thraustotheca clavata identify the ancestral oomycete secretome and reveal gene acquisitions by horizontal gene transfer.</title>
        <authorList>
            <person name="Misner I."/>
            <person name="Blouin N."/>
            <person name="Leonard G."/>
            <person name="Richards T.A."/>
            <person name="Lane C.E."/>
        </authorList>
    </citation>
    <scope>NUCLEOTIDE SEQUENCE [LARGE SCALE GENOMIC DNA]</scope>
    <source>
        <strain evidence="6 7">ATCC 34112</strain>
    </source>
</reference>
<keyword evidence="5" id="KW-0812">Transmembrane</keyword>
<dbReference type="GO" id="GO:0005737">
    <property type="term" value="C:cytoplasm"/>
    <property type="evidence" value="ECO:0007669"/>
    <property type="project" value="TreeGrafter"/>
</dbReference>
<dbReference type="InterPro" id="IPR016024">
    <property type="entry name" value="ARM-type_fold"/>
</dbReference>
<evidence type="ECO:0000256" key="2">
    <source>
        <dbReference type="ARBA" id="ARBA00007991"/>
    </source>
</evidence>
<protein>
    <recommendedName>
        <fullName evidence="8">Transportin-3</fullName>
    </recommendedName>
</protein>
<keyword evidence="5" id="KW-1133">Transmembrane helix</keyword>
<dbReference type="SUPFAM" id="SSF48371">
    <property type="entry name" value="ARM repeat"/>
    <property type="match status" value="1"/>
</dbReference>
<comment type="caution">
    <text evidence="6">The sequence shown here is derived from an EMBL/GenBank/DDBJ whole genome shotgun (WGS) entry which is preliminary data.</text>
</comment>
<dbReference type="Proteomes" id="UP000243217">
    <property type="component" value="Unassembled WGS sequence"/>
</dbReference>
<dbReference type="GO" id="GO:0006606">
    <property type="term" value="P:protein import into nucleus"/>
    <property type="evidence" value="ECO:0007669"/>
    <property type="project" value="TreeGrafter"/>
</dbReference>
<dbReference type="GO" id="GO:0005634">
    <property type="term" value="C:nucleus"/>
    <property type="evidence" value="ECO:0007669"/>
    <property type="project" value="UniProtKB-SubCell"/>
</dbReference>
<comment type="similarity">
    <text evidence="2">Belongs to the importin beta family.</text>
</comment>
<dbReference type="PANTHER" id="PTHR12363">
    <property type="entry name" value="TRANSPORTIN 3 AND IMPORTIN 13"/>
    <property type="match status" value="1"/>
</dbReference>
<evidence type="ECO:0000313" key="7">
    <source>
        <dbReference type="Proteomes" id="UP000243217"/>
    </source>
</evidence>
<organism evidence="6 7">
    <name type="scientific">Thraustotheca clavata</name>
    <dbReference type="NCBI Taxonomy" id="74557"/>
    <lineage>
        <taxon>Eukaryota</taxon>
        <taxon>Sar</taxon>
        <taxon>Stramenopiles</taxon>
        <taxon>Oomycota</taxon>
        <taxon>Saprolegniomycetes</taxon>
        <taxon>Saprolegniales</taxon>
        <taxon>Achlyaceae</taxon>
        <taxon>Thraustotheca</taxon>
    </lineage>
</organism>
<dbReference type="AlphaFoldDB" id="A0A1V9Y7U4"/>
<gene>
    <name evidence="6" type="ORF">THRCLA_11407</name>
</gene>
<sequence>MNDYAVIETPKGTAAEVSMDHEAKKTASTYRAIFCGNSAKDLILIPCLFILFYAVVSGYFALLLYACVQTTSTSAALWIYFTLFMIGVMALSFFLNVAKKPIDQPLNGPEEQRQANEYLIAVADSNAAWNVGLSLLQHVHTSHATPIQYFAANMIYSKLRKEYNVLSTPEQQSIQSELDSIIQQVRQGQLSLAPLVLQRLCMAASVIYLSTDGGCAKCVNACVSSPTSEIAIVVALELLTSLCDENTDSYLPIARKDSLVLEITDISSTVFSFLGQLFPQIASVADARYAALVCLKAWIKGAGFSIAKLYSTLGHIFNSLLQAIQTISQDATVTREVVVCASILCNALEVNEYPPAAAKEDAVLALVNGILAGEAAILHYLKNDENVALALTTLIAAFGEAELEWVIEGNPQALALAELMLKMTSQPNRQIASLLLDFWLAVQEEPVVDRHEAFRDAIFRRLVHVLLVQCSAQPDEDEDDESSFSSFRSTVVDVLLSIYCLLKDEYLRFVAQIVQSNTNNLALVESAFFLLSTITCDLKPRLQSPQGRVSQEILRALCTDYVFGHAAFTTSASLIQVASMLLGQLNGWLALKGNETLLATSVQYLTSATGLPSSAKVASKSLLQIACACTETLATMSDMVLLIIKALHSHTLDVSDRVVLTEAIVRVATTASWCMDALNYLVAPIIQRLSNTTLHETPPAIVIADLTCLTTLLRFADAPSASAGGANVTNQLIITFYPMLVPLASLFGSSEAMMDVIFEFIAAIFKAKRGTKEEIAAFGSTAEVMALLELIVGIFDKYSYPSAFSPATVAIEIFGHNAPKALYQCFAALSQKTFQMCQTNSPSDIPDTIRGCFEMSQRCVMFCPMLLFESEFAITMQLAVAALVGLRSHREGLRSVIFFLNHVITKRETTLIQYKQQIDAVLGGLKEMLCDAVITLLGSSCPTTLYAPVSSLWFHILTVYGALIYPVMQHALVTSSATQTLSMTDKEHVYKAWISLSENYQERRFNSMCLDVAKVCRREMTPDVLVEYLV</sequence>
<evidence type="ECO:0000256" key="1">
    <source>
        <dbReference type="ARBA" id="ARBA00004123"/>
    </source>
</evidence>